<dbReference type="EMBL" id="BKCP01013181">
    <property type="protein sequence ID" value="GER57209.1"/>
    <property type="molecule type" value="Genomic_DNA"/>
</dbReference>
<dbReference type="Proteomes" id="UP000325081">
    <property type="component" value="Unassembled WGS sequence"/>
</dbReference>
<dbReference type="AlphaFoldDB" id="A0A5A7RJ74"/>
<name>A0A5A7RJ74_STRAF</name>
<keyword evidence="1" id="KW-0548">Nucleotidyltransferase</keyword>
<sequence>MGFRHARVSTSTKQVHKRDVIGLYRLFRLHFLEKLDRIFSSAVHCEPTNHTVPRRNSFTRQLTENFAGFFDTPAFTERVDYSRGQLVVDVDPTSLYVLVNRLGPFQRAEARASR</sequence>
<dbReference type="GO" id="GO:0016779">
    <property type="term" value="F:nucleotidyltransferase activity"/>
    <property type="evidence" value="ECO:0007669"/>
    <property type="project" value="UniProtKB-KW"/>
</dbReference>
<keyword evidence="1" id="KW-0808">Transferase</keyword>
<keyword evidence="2" id="KW-1185">Reference proteome</keyword>
<evidence type="ECO:0000313" key="1">
    <source>
        <dbReference type="EMBL" id="GER57209.1"/>
    </source>
</evidence>
<protein>
    <submittedName>
        <fullName evidence="1">Sulfate adenylyltransferase subunit 1</fullName>
    </submittedName>
</protein>
<organism evidence="1 2">
    <name type="scientific">Striga asiatica</name>
    <name type="common">Asiatic witchweed</name>
    <name type="synonym">Buchnera asiatica</name>
    <dbReference type="NCBI Taxonomy" id="4170"/>
    <lineage>
        <taxon>Eukaryota</taxon>
        <taxon>Viridiplantae</taxon>
        <taxon>Streptophyta</taxon>
        <taxon>Embryophyta</taxon>
        <taxon>Tracheophyta</taxon>
        <taxon>Spermatophyta</taxon>
        <taxon>Magnoliopsida</taxon>
        <taxon>eudicotyledons</taxon>
        <taxon>Gunneridae</taxon>
        <taxon>Pentapetalae</taxon>
        <taxon>asterids</taxon>
        <taxon>lamiids</taxon>
        <taxon>Lamiales</taxon>
        <taxon>Orobanchaceae</taxon>
        <taxon>Buchnereae</taxon>
        <taxon>Striga</taxon>
    </lineage>
</organism>
<reference evidence="2" key="1">
    <citation type="journal article" date="2019" name="Curr. Biol.">
        <title>Genome Sequence of Striga asiatica Provides Insight into the Evolution of Plant Parasitism.</title>
        <authorList>
            <person name="Yoshida S."/>
            <person name="Kim S."/>
            <person name="Wafula E.K."/>
            <person name="Tanskanen J."/>
            <person name="Kim Y.M."/>
            <person name="Honaas L."/>
            <person name="Yang Z."/>
            <person name="Spallek T."/>
            <person name="Conn C.E."/>
            <person name="Ichihashi Y."/>
            <person name="Cheong K."/>
            <person name="Cui S."/>
            <person name="Der J.P."/>
            <person name="Gundlach H."/>
            <person name="Jiao Y."/>
            <person name="Hori C."/>
            <person name="Ishida J.K."/>
            <person name="Kasahara H."/>
            <person name="Kiba T."/>
            <person name="Kim M.S."/>
            <person name="Koo N."/>
            <person name="Laohavisit A."/>
            <person name="Lee Y.H."/>
            <person name="Lumba S."/>
            <person name="McCourt P."/>
            <person name="Mortimer J.C."/>
            <person name="Mutuku J.M."/>
            <person name="Nomura T."/>
            <person name="Sasaki-Sekimoto Y."/>
            <person name="Seto Y."/>
            <person name="Wang Y."/>
            <person name="Wakatake T."/>
            <person name="Sakakibara H."/>
            <person name="Demura T."/>
            <person name="Yamaguchi S."/>
            <person name="Yoneyama K."/>
            <person name="Manabe R.I."/>
            <person name="Nelson D.C."/>
            <person name="Schulman A.H."/>
            <person name="Timko M.P."/>
            <person name="dePamphilis C.W."/>
            <person name="Choi D."/>
            <person name="Shirasu K."/>
        </authorList>
    </citation>
    <scope>NUCLEOTIDE SEQUENCE [LARGE SCALE GENOMIC DNA]</scope>
    <source>
        <strain evidence="2">cv. UVA1</strain>
    </source>
</reference>
<accession>A0A5A7RJ74</accession>
<proteinExistence type="predicted"/>
<comment type="caution">
    <text evidence="1">The sequence shown here is derived from an EMBL/GenBank/DDBJ whole genome shotgun (WGS) entry which is preliminary data.</text>
</comment>
<gene>
    <name evidence="1" type="ORF">STAS_35013</name>
</gene>
<evidence type="ECO:0000313" key="2">
    <source>
        <dbReference type="Proteomes" id="UP000325081"/>
    </source>
</evidence>